<dbReference type="GO" id="GO:0070181">
    <property type="term" value="F:small ribosomal subunit rRNA binding"/>
    <property type="evidence" value="ECO:0007669"/>
    <property type="project" value="TreeGrafter"/>
</dbReference>
<gene>
    <name evidence="12" type="ORF">K7X08_005559</name>
</gene>
<keyword evidence="4" id="KW-0934">Plastid</keyword>
<keyword evidence="6" id="KW-0694">RNA-binding</keyword>
<keyword evidence="5" id="KW-0699">rRNA-binding</keyword>
<comment type="subcellular location">
    <subcellularLocation>
        <location evidence="1">Plastid</location>
        <location evidence="1">Chloroplast</location>
    </subcellularLocation>
</comment>
<dbReference type="FunFam" id="1.20.58.110:FF:000003">
    <property type="entry name" value="30S ribosomal protein S20, chloroplastic"/>
    <property type="match status" value="1"/>
</dbReference>
<dbReference type="NCBIfam" id="TIGR00029">
    <property type="entry name" value="S20"/>
    <property type="match status" value="1"/>
</dbReference>
<dbReference type="GO" id="GO:0009507">
    <property type="term" value="C:chloroplast"/>
    <property type="evidence" value="ECO:0007669"/>
    <property type="project" value="UniProtKB-SubCell"/>
</dbReference>
<comment type="similarity">
    <text evidence="2">Belongs to the bacterial ribosomal protein bS20 family.</text>
</comment>
<evidence type="ECO:0000256" key="9">
    <source>
        <dbReference type="ARBA" id="ARBA00023274"/>
    </source>
</evidence>
<name>A0A9Q1R7C5_9SOLA</name>
<dbReference type="InterPro" id="IPR002583">
    <property type="entry name" value="Ribosomal_bS20"/>
</dbReference>
<reference evidence="13" key="1">
    <citation type="journal article" date="2023" name="Proc. Natl. Acad. Sci. U.S.A.">
        <title>Genomic and structural basis for evolution of tropane alkaloid biosynthesis.</title>
        <authorList>
            <person name="Wanga Y.-J."/>
            <person name="Taina T."/>
            <person name="Yua J.-Y."/>
            <person name="Lia J."/>
            <person name="Xua B."/>
            <person name="Chenc J."/>
            <person name="D'Auriad J.C."/>
            <person name="Huanga J.-P."/>
            <person name="Huanga S.-X."/>
        </authorList>
    </citation>
    <scope>NUCLEOTIDE SEQUENCE [LARGE SCALE GENOMIC DNA]</scope>
    <source>
        <strain evidence="13">cv. KIB-2019</strain>
    </source>
</reference>
<dbReference type="InterPro" id="IPR036510">
    <property type="entry name" value="Ribosomal_bS20_sf"/>
</dbReference>
<proteinExistence type="inferred from homology"/>
<accession>A0A9Q1R7C5</accession>
<dbReference type="GO" id="GO:0003735">
    <property type="term" value="F:structural constituent of ribosome"/>
    <property type="evidence" value="ECO:0007669"/>
    <property type="project" value="InterPro"/>
</dbReference>
<dbReference type="OrthoDB" id="4825at2759"/>
<sequence>MAGACLSSSCWTLTTKFNTLSLNRPHPNADALKPLSFYANTSLNLFSKGSVSLTPVGMPLRRSIVCEAAPTKKADSAAKRARQAEKRRLYNKAKKSEVKTRMKTVLEALETLKKKTDAQSEEVVSVEKLIAEAYSAIDKAVKAGSLHRNTGARRKSRLARRKKAVEIHHGCFGIWTSRSCSVSKTSINLEEVTIANSARSNLPLLMTFVSKSKYNFWTSSLAGNMRQPMRKARSIKKGNLSLKEAGSLMEFDSEFYIDTRPSISDGEDA</sequence>
<dbReference type="AlphaFoldDB" id="A0A9Q1R7C5"/>
<evidence type="ECO:0000256" key="7">
    <source>
        <dbReference type="ARBA" id="ARBA00022946"/>
    </source>
</evidence>
<organism evidence="12 13">
    <name type="scientific">Anisodus acutangulus</name>
    <dbReference type="NCBI Taxonomy" id="402998"/>
    <lineage>
        <taxon>Eukaryota</taxon>
        <taxon>Viridiplantae</taxon>
        <taxon>Streptophyta</taxon>
        <taxon>Embryophyta</taxon>
        <taxon>Tracheophyta</taxon>
        <taxon>Spermatophyta</taxon>
        <taxon>Magnoliopsida</taxon>
        <taxon>eudicotyledons</taxon>
        <taxon>Gunneridae</taxon>
        <taxon>Pentapetalae</taxon>
        <taxon>asterids</taxon>
        <taxon>lamiids</taxon>
        <taxon>Solanales</taxon>
        <taxon>Solanaceae</taxon>
        <taxon>Solanoideae</taxon>
        <taxon>Hyoscyameae</taxon>
        <taxon>Anisodus</taxon>
    </lineage>
</organism>
<comment type="caution">
    <text evidence="12">The sequence shown here is derived from an EMBL/GenBank/DDBJ whole genome shotgun (WGS) entry which is preliminary data.</text>
</comment>
<evidence type="ECO:0000256" key="8">
    <source>
        <dbReference type="ARBA" id="ARBA00022980"/>
    </source>
</evidence>
<dbReference type="SUPFAM" id="SSF46992">
    <property type="entry name" value="Ribosomal protein S20"/>
    <property type="match status" value="1"/>
</dbReference>
<evidence type="ECO:0000256" key="11">
    <source>
        <dbReference type="ARBA" id="ARBA00078122"/>
    </source>
</evidence>
<dbReference type="Gene3D" id="1.20.58.110">
    <property type="entry name" value="Ribosomal protein S20"/>
    <property type="match status" value="1"/>
</dbReference>
<keyword evidence="3" id="KW-0150">Chloroplast</keyword>
<dbReference type="Pfam" id="PF01649">
    <property type="entry name" value="Ribosomal_S20p"/>
    <property type="match status" value="1"/>
</dbReference>
<evidence type="ECO:0000256" key="10">
    <source>
        <dbReference type="ARBA" id="ARBA00074494"/>
    </source>
</evidence>
<dbReference type="Proteomes" id="UP001152561">
    <property type="component" value="Unassembled WGS sequence"/>
</dbReference>
<keyword evidence="9" id="KW-0687">Ribonucleoprotein</keyword>
<protein>
    <recommendedName>
        <fullName evidence="10">Small ribosomal subunit protein bS20c</fullName>
    </recommendedName>
    <alternativeName>
        <fullName evidence="11">30S ribosomal protein S20, chloroplastic</fullName>
    </alternativeName>
</protein>
<dbReference type="GO" id="GO:0006412">
    <property type="term" value="P:translation"/>
    <property type="evidence" value="ECO:0007669"/>
    <property type="project" value="InterPro"/>
</dbReference>
<dbReference type="PANTHER" id="PTHR33398">
    <property type="entry name" value="30S RIBOSOMAL PROTEIN S20"/>
    <property type="match status" value="1"/>
</dbReference>
<evidence type="ECO:0000256" key="4">
    <source>
        <dbReference type="ARBA" id="ARBA00022640"/>
    </source>
</evidence>
<evidence type="ECO:0000256" key="6">
    <source>
        <dbReference type="ARBA" id="ARBA00022884"/>
    </source>
</evidence>
<evidence type="ECO:0000256" key="2">
    <source>
        <dbReference type="ARBA" id="ARBA00007634"/>
    </source>
</evidence>
<keyword evidence="8" id="KW-0689">Ribosomal protein</keyword>
<keyword evidence="13" id="KW-1185">Reference proteome</keyword>
<evidence type="ECO:0000313" key="13">
    <source>
        <dbReference type="Proteomes" id="UP001152561"/>
    </source>
</evidence>
<dbReference type="HAMAP" id="MF_00500">
    <property type="entry name" value="Ribosomal_bS20"/>
    <property type="match status" value="1"/>
</dbReference>
<evidence type="ECO:0000256" key="5">
    <source>
        <dbReference type="ARBA" id="ARBA00022730"/>
    </source>
</evidence>
<evidence type="ECO:0000256" key="3">
    <source>
        <dbReference type="ARBA" id="ARBA00022528"/>
    </source>
</evidence>
<dbReference type="EMBL" id="JAJAGQ010000014">
    <property type="protein sequence ID" value="KAJ8543036.1"/>
    <property type="molecule type" value="Genomic_DNA"/>
</dbReference>
<keyword evidence="7" id="KW-0809">Transit peptide</keyword>
<dbReference type="PANTHER" id="PTHR33398:SF4">
    <property type="entry name" value="30S RIBOSOMAL PROTEIN S20, CHLOROPLASTIC-LIKE"/>
    <property type="match status" value="1"/>
</dbReference>
<dbReference type="GO" id="GO:0015935">
    <property type="term" value="C:small ribosomal subunit"/>
    <property type="evidence" value="ECO:0007669"/>
    <property type="project" value="TreeGrafter"/>
</dbReference>
<evidence type="ECO:0000313" key="12">
    <source>
        <dbReference type="EMBL" id="KAJ8543036.1"/>
    </source>
</evidence>
<evidence type="ECO:0000256" key="1">
    <source>
        <dbReference type="ARBA" id="ARBA00004229"/>
    </source>
</evidence>